<protein>
    <submittedName>
        <fullName evidence="9">Acidic mammalian chitinase-like</fullName>
    </submittedName>
</protein>
<keyword evidence="2 7" id="KW-0732">Signal</keyword>
<evidence type="ECO:0000256" key="2">
    <source>
        <dbReference type="ARBA" id="ARBA00022729"/>
    </source>
</evidence>
<feature type="domain" description="GH18" evidence="8">
    <location>
        <begin position="31"/>
        <end position="381"/>
    </location>
</feature>
<dbReference type="InterPro" id="IPR001579">
    <property type="entry name" value="Glyco_hydro_18_chit_AS"/>
</dbReference>
<dbReference type="SUPFAM" id="SSF51445">
    <property type="entry name" value="(Trans)glycosidases"/>
    <property type="match status" value="1"/>
</dbReference>
<dbReference type="InterPro" id="IPR001223">
    <property type="entry name" value="Glyco_hydro18_cat"/>
</dbReference>
<dbReference type="PANTHER" id="PTHR11177:SF396">
    <property type="entry name" value="NOD FACTOR HYDROLASE PROTEIN 1"/>
    <property type="match status" value="1"/>
</dbReference>
<dbReference type="InterPro" id="IPR029070">
    <property type="entry name" value="Chitinase_insertion_sf"/>
</dbReference>
<evidence type="ECO:0000256" key="3">
    <source>
        <dbReference type="ARBA" id="ARBA00022801"/>
    </source>
</evidence>
<dbReference type="Pfam" id="PF00704">
    <property type="entry name" value="Glyco_hydro_18"/>
    <property type="match status" value="1"/>
</dbReference>
<dbReference type="GO" id="GO:0005576">
    <property type="term" value="C:extracellular region"/>
    <property type="evidence" value="ECO:0007669"/>
    <property type="project" value="TreeGrafter"/>
</dbReference>
<dbReference type="SUPFAM" id="SSF54556">
    <property type="entry name" value="Chitinase insertion domain"/>
    <property type="match status" value="1"/>
</dbReference>
<comment type="similarity">
    <text evidence="1">Belongs to the glycosyl hydrolase 18 family. Chitinase class V subfamily.</text>
</comment>
<accession>A0A2Z7B9C6</accession>
<proteinExistence type="inferred from homology"/>
<evidence type="ECO:0000256" key="5">
    <source>
        <dbReference type="ARBA" id="ARBA00023295"/>
    </source>
</evidence>
<dbReference type="GO" id="GO:0005975">
    <property type="term" value="P:carbohydrate metabolic process"/>
    <property type="evidence" value="ECO:0007669"/>
    <property type="project" value="InterPro"/>
</dbReference>
<dbReference type="InterPro" id="IPR011583">
    <property type="entry name" value="Chitinase_II/V-like_cat"/>
</dbReference>
<dbReference type="AlphaFoldDB" id="A0A2Z7B9C6"/>
<dbReference type="InterPro" id="IPR050314">
    <property type="entry name" value="Glycosyl_Hydrlase_18"/>
</dbReference>
<evidence type="ECO:0000313" key="10">
    <source>
        <dbReference type="Proteomes" id="UP000250235"/>
    </source>
</evidence>
<feature type="signal peptide" evidence="7">
    <location>
        <begin position="1"/>
        <end position="26"/>
    </location>
</feature>
<dbReference type="InterPro" id="IPR017853">
    <property type="entry name" value="GH"/>
</dbReference>
<organism evidence="9 10">
    <name type="scientific">Dorcoceras hygrometricum</name>
    <dbReference type="NCBI Taxonomy" id="472368"/>
    <lineage>
        <taxon>Eukaryota</taxon>
        <taxon>Viridiplantae</taxon>
        <taxon>Streptophyta</taxon>
        <taxon>Embryophyta</taxon>
        <taxon>Tracheophyta</taxon>
        <taxon>Spermatophyta</taxon>
        <taxon>Magnoliopsida</taxon>
        <taxon>eudicotyledons</taxon>
        <taxon>Gunneridae</taxon>
        <taxon>Pentapetalae</taxon>
        <taxon>asterids</taxon>
        <taxon>lamiids</taxon>
        <taxon>Lamiales</taxon>
        <taxon>Gesneriaceae</taxon>
        <taxon>Didymocarpoideae</taxon>
        <taxon>Trichosporeae</taxon>
        <taxon>Loxocarpinae</taxon>
        <taxon>Dorcoceras</taxon>
    </lineage>
</organism>
<dbReference type="PANTHER" id="PTHR11177">
    <property type="entry name" value="CHITINASE"/>
    <property type="match status" value="1"/>
</dbReference>
<evidence type="ECO:0000256" key="6">
    <source>
        <dbReference type="RuleBase" id="RU000489"/>
    </source>
</evidence>
<gene>
    <name evidence="9" type="ORF">F511_16742</name>
</gene>
<dbReference type="GO" id="GO:0008061">
    <property type="term" value="F:chitin binding"/>
    <property type="evidence" value="ECO:0007669"/>
    <property type="project" value="InterPro"/>
</dbReference>
<keyword evidence="10" id="KW-1185">Reference proteome</keyword>
<keyword evidence="4" id="KW-0325">Glycoprotein</keyword>
<dbReference type="SMART" id="SM00636">
    <property type="entry name" value="Glyco_18"/>
    <property type="match status" value="1"/>
</dbReference>
<dbReference type="FunFam" id="3.10.50.10:FF:000003">
    <property type="entry name" value="Class V chitinase CHIT5b"/>
    <property type="match status" value="1"/>
</dbReference>
<dbReference type="CDD" id="cd02879">
    <property type="entry name" value="GH18_plant_chitinase_class_V"/>
    <property type="match status" value="1"/>
</dbReference>
<name>A0A2Z7B9C6_9LAMI</name>
<dbReference type="PROSITE" id="PS51910">
    <property type="entry name" value="GH18_2"/>
    <property type="match status" value="1"/>
</dbReference>
<evidence type="ECO:0000313" key="9">
    <source>
        <dbReference type="EMBL" id="KZV28374.1"/>
    </source>
</evidence>
<dbReference type="Gene3D" id="3.10.50.10">
    <property type="match status" value="1"/>
</dbReference>
<dbReference type="GO" id="GO:0004568">
    <property type="term" value="F:chitinase activity"/>
    <property type="evidence" value="ECO:0007669"/>
    <property type="project" value="TreeGrafter"/>
</dbReference>
<evidence type="ECO:0000256" key="4">
    <source>
        <dbReference type="ARBA" id="ARBA00023180"/>
    </source>
</evidence>
<dbReference type="Gene3D" id="3.20.20.80">
    <property type="entry name" value="Glycosidases"/>
    <property type="match status" value="1"/>
</dbReference>
<reference evidence="9 10" key="1">
    <citation type="journal article" date="2015" name="Proc. Natl. Acad. Sci. U.S.A.">
        <title>The resurrection genome of Boea hygrometrica: A blueprint for survival of dehydration.</title>
        <authorList>
            <person name="Xiao L."/>
            <person name="Yang G."/>
            <person name="Zhang L."/>
            <person name="Yang X."/>
            <person name="Zhao S."/>
            <person name="Ji Z."/>
            <person name="Zhou Q."/>
            <person name="Hu M."/>
            <person name="Wang Y."/>
            <person name="Chen M."/>
            <person name="Xu Y."/>
            <person name="Jin H."/>
            <person name="Xiao X."/>
            <person name="Hu G."/>
            <person name="Bao F."/>
            <person name="Hu Y."/>
            <person name="Wan P."/>
            <person name="Li L."/>
            <person name="Deng X."/>
            <person name="Kuang T."/>
            <person name="Xiang C."/>
            <person name="Zhu J.K."/>
            <person name="Oliver M.J."/>
            <person name="He Y."/>
        </authorList>
    </citation>
    <scope>NUCLEOTIDE SEQUENCE [LARGE SCALE GENOMIC DNA]</scope>
    <source>
        <strain evidence="10">cv. XS01</strain>
    </source>
</reference>
<dbReference type="GO" id="GO:0006032">
    <property type="term" value="P:chitin catabolic process"/>
    <property type="evidence" value="ECO:0007669"/>
    <property type="project" value="TreeGrafter"/>
</dbReference>
<evidence type="ECO:0000256" key="7">
    <source>
        <dbReference type="SAM" id="SignalP"/>
    </source>
</evidence>
<evidence type="ECO:0000259" key="8">
    <source>
        <dbReference type="PROSITE" id="PS51910"/>
    </source>
</evidence>
<sequence length="397" mass="44318">MAMSKKTGRYIIFFMALTSYSVIVSSANCEAIKGVYYPSWVSSYFSPSSIDTKLFTHVYYAFLTPNNATFKFDIEKTQEAPLLLNFTSTLHAKNPPVKAIFSVGGANEGPVLFSRMVADSSSRSRFILSSIEVARKFGFDGVDLDWEFPQSPEDMEKLSHLLDEWRGEVKREAKATGRAELLLSAAVYYSADTFLSGPQRSYPSGSISKNLDWINIMTYDYHGAWNFTLTGAHAALFDPKSNLSSSFGLHSWIKSGVPLSKLIMGFPLYGRTWHLKDPRSYFIGAPAVDVGPGPDKTGVLTYAEVLKYNEDHKAKVVHDMQTVSVYSVAGTVWIGYDDTTSVAVKIGYARALGLRGYFFWAVNGDYKWKISKTGIILVTDDILFLEFRSFKNPFANL</sequence>
<dbReference type="PROSITE" id="PS01095">
    <property type="entry name" value="GH18_1"/>
    <property type="match status" value="1"/>
</dbReference>
<keyword evidence="3 6" id="KW-0378">Hydrolase</keyword>
<feature type="chain" id="PRO_5016322640" evidence="7">
    <location>
        <begin position="27"/>
        <end position="397"/>
    </location>
</feature>
<dbReference type="EMBL" id="KV010144">
    <property type="protein sequence ID" value="KZV28374.1"/>
    <property type="molecule type" value="Genomic_DNA"/>
</dbReference>
<evidence type="ECO:0000256" key="1">
    <source>
        <dbReference type="ARBA" id="ARBA00008682"/>
    </source>
</evidence>
<keyword evidence="5 6" id="KW-0326">Glycosidase</keyword>
<dbReference type="OrthoDB" id="76388at2759"/>
<dbReference type="Proteomes" id="UP000250235">
    <property type="component" value="Unassembled WGS sequence"/>
</dbReference>